<keyword evidence="2 5" id="KW-0812">Transmembrane</keyword>
<evidence type="ECO:0000259" key="6">
    <source>
        <dbReference type="Pfam" id="PF02656"/>
    </source>
</evidence>
<keyword evidence="7" id="KW-1185">Reference proteome</keyword>
<feature type="domain" description="DUF202" evidence="6">
    <location>
        <begin position="64"/>
        <end position="135"/>
    </location>
</feature>
<dbReference type="Pfam" id="PF02656">
    <property type="entry name" value="DUF202"/>
    <property type="match status" value="1"/>
</dbReference>
<gene>
    <name evidence="8" type="ORF">K489DRAFT_322201</name>
</gene>
<feature type="transmembrane region" description="Helical" evidence="5">
    <location>
        <begin position="108"/>
        <end position="128"/>
    </location>
</feature>
<dbReference type="PANTHER" id="PTHR34187:SF3">
    <property type="entry name" value="DUF DOMAIN PROTEIN (AFU_ORTHOLOGUE AFUA_6G11150)"/>
    <property type="match status" value="1"/>
</dbReference>
<dbReference type="PANTHER" id="PTHR34187">
    <property type="entry name" value="FGR18P"/>
    <property type="match status" value="1"/>
</dbReference>
<protein>
    <recommendedName>
        <fullName evidence="6">DUF202 domain-containing protein</fullName>
    </recommendedName>
</protein>
<sequence>MTEAVVYVEERDRRALSEPYRPLYSPFSSKPVLVHQRNDFLGNAFTTHPYLGALLFDNENSEARDHAAAERTFLSWLRLAIYMAVVAVAIMVSFHLKRQPTAIELKVAAPLGLIFWLLSLACLISGLHNYVKTVNHYSTRQAIVQSGLGTQLVFTVIASAIVAACILFLSTGSEK</sequence>
<dbReference type="GO" id="GO:0012505">
    <property type="term" value="C:endomembrane system"/>
    <property type="evidence" value="ECO:0007669"/>
    <property type="project" value="UniProtKB-SubCell"/>
</dbReference>
<comment type="subcellular location">
    <subcellularLocation>
        <location evidence="1">Endomembrane system</location>
        <topology evidence="1">Multi-pass membrane protein</topology>
    </subcellularLocation>
</comment>
<organism evidence="8">
    <name type="scientific">Dissoconium aciculare CBS 342.82</name>
    <dbReference type="NCBI Taxonomy" id="1314786"/>
    <lineage>
        <taxon>Eukaryota</taxon>
        <taxon>Fungi</taxon>
        <taxon>Dikarya</taxon>
        <taxon>Ascomycota</taxon>
        <taxon>Pezizomycotina</taxon>
        <taxon>Dothideomycetes</taxon>
        <taxon>Dothideomycetidae</taxon>
        <taxon>Mycosphaerellales</taxon>
        <taxon>Dissoconiaceae</taxon>
        <taxon>Dissoconium</taxon>
    </lineage>
</organism>
<dbReference type="InterPro" id="IPR003807">
    <property type="entry name" value="DUF202"/>
</dbReference>
<name>A0A6J3M0V9_9PEZI</name>
<dbReference type="AlphaFoldDB" id="A0A6J3M0V9"/>
<dbReference type="OrthoDB" id="5525680at2759"/>
<dbReference type="RefSeq" id="XP_033458711.1">
    <property type="nucleotide sequence ID" value="XM_033601608.1"/>
</dbReference>
<reference evidence="8" key="3">
    <citation type="submission" date="2025-08" db="UniProtKB">
        <authorList>
            <consortium name="RefSeq"/>
        </authorList>
    </citation>
    <scope>IDENTIFICATION</scope>
    <source>
        <strain evidence="8">CBS 342.82</strain>
    </source>
</reference>
<accession>A0A6J3M0V9</accession>
<keyword evidence="3 5" id="KW-1133">Transmembrane helix</keyword>
<reference evidence="8" key="2">
    <citation type="submission" date="2020-04" db="EMBL/GenBank/DDBJ databases">
        <authorList>
            <consortium name="NCBI Genome Project"/>
        </authorList>
    </citation>
    <scope>NUCLEOTIDE SEQUENCE</scope>
    <source>
        <strain evidence="8">CBS 342.82</strain>
    </source>
</reference>
<feature type="transmembrane region" description="Helical" evidence="5">
    <location>
        <begin position="148"/>
        <end position="169"/>
    </location>
</feature>
<dbReference type="Proteomes" id="UP000504637">
    <property type="component" value="Unplaced"/>
</dbReference>
<keyword evidence="4 5" id="KW-0472">Membrane</keyword>
<evidence type="ECO:0000256" key="5">
    <source>
        <dbReference type="SAM" id="Phobius"/>
    </source>
</evidence>
<proteinExistence type="predicted"/>
<evidence type="ECO:0000256" key="1">
    <source>
        <dbReference type="ARBA" id="ARBA00004127"/>
    </source>
</evidence>
<evidence type="ECO:0000313" key="7">
    <source>
        <dbReference type="Proteomes" id="UP000504637"/>
    </source>
</evidence>
<dbReference type="GeneID" id="54359408"/>
<evidence type="ECO:0000256" key="3">
    <source>
        <dbReference type="ARBA" id="ARBA00022989"/>
    </source>
</evidence>
<dbReference type="InterPro" id="IPR052053">
    <property type="entry name" value="IM_YidH-like"/>
</dbReference>
<evidence type="ECO:0000256" key="2">
    <source>
        <dbReference type="ARBA" id="ARBA00022692"/>
    </source>
</evidence>
<evidence type="ECO:0000313" key="8">
    <source>
        <dbReference type="RefSeq" id="XP_033458711.1"/>
    </source>
</evidence>
<evidence type="ECO:0000256" key="4">
    <source>
        <dbReference type="ARBA" id="ARBA00023136"/>
    </source>
</evidence>
<reference evidence="8" key="1">
    <citation type="submission" date="2020-01" db="EMBL/GenBank/DDBJ databases">
        <authorList>
            <consortium name="DOE Joint Genome Institute"/>
            <person name="Haridas S."/>
            <person name="Albert R."/>
            <person name="Binder M."/>
            <person name="Bloem J."/>
            <person name="Labutti K."/>
            <person name="Salamov A."/>
            <person name="Andreopoulos B."/>
            <person name="Baker S.E."/>
            <person name="Barry K."/>
            <person name="Bills G."/>
            <person name="Bluhm B.H."/>
            <person name="Cannon C."/>
            <person name="Castanera R."/>
            <person name="Culley D.E."/>
            <person name="Daum C."/>
            <person name="Ezra D."/>
            <person name="Gonzalez J.B."/>
            <person name="Henrissat B."/>
            <person name="Kuo A."/>
            <person name="Liang C."/>
            <person name="Lipzen A."/>
            <person name="Lutzoni F."/>
            <person name="Magnuson J."/>
            <person name="Mondo S."/>
            <person name="Nolan M."/>
            <person name="Ohm R."/>
            <person name="Pangilinan J."/>
            <person name="Park H.-J."/>
            <person name="Ramirez L."/>
            <person name="Alfaro M."/>
            <person name="Sun H."/>
            <person name="Tritt A."/>
            <person name="Yoshinaga Y."/>
            <person name="Zwiers L.-H."/>
            <person name="Turgeon B.G."/>
            <person name="Goodwin S.B."/>
            <person name="Spatafora J.W."/>
            <person name="Crous P.W."/>
            <person name="Grigoriev I.V."/>
        </authorList>
    </citation>
    <scope>NUCLEOTIDE SEQUENCE</scope>
    <source>
        <strain evidence="8">CBS 342.82</strain>
    </source>
</reference>
<feature type="transmembrane region" description="Helical" evidence="5">
    <location>
        <begin position="79"/>
        <end position="96"/>
    </location>
</feature>